<keyword evidence="4" id="KW-0812">Transmembrane</keyword>
<organism evidence="6 7">
    <name type="scientific">Lithocarpus litseifolius</name>
    <dbReference type="NCBI Taxonomy" id="425828"/>
    <lineage>
        <taxon>Eukaryota</taxon>
        <taxon>Viridiplantae</taxon>
        <taxon>Streptophyta</taxon>
        <taxon>Embryophyta</taxon>
        <taxon>Tracheophyta</taxon>
        <taxon>Spermatophyta</taxon>
        <taxon>Magnoliopsida</taxon>
        <taxon>eudicotyledons</taxon>
        <taxon>Gunneridae</taxon>
        <taxon>Pentapetalae</taxon>
        <taxon>rosids</taxon>
        <taxon>fabids</taxon>
        <taxon>Fagales</taxon>
        <taxon>Fagaceae</taxon>
        <taxon>Lithocarpus</taxon>
    </lineage>
</organism>
<comment type="similarity">
    <text evidence="1">Belongs to the peptidase A1 family.</text>
</comment>
<feature type="transmembrane region" description="Helical" evidence="4">
    <location>
        <begin position="12"/>
        <end position="32"/>
    </location>
</feature>
<accession>A0AAW2CLB4</accession>
<comment type="caution">
    <text evidence="6">The sequence shown here is derived from an EMBL/GenBank/DDBJ whole genome shotgun (WGS) entry which is preliminary data.</text>
</comment>
<dbReference type="SUPFAM" id="SSF50630">
    <property type="entry name" value="Acid proteases"/>
    <property type="match status" value="1"/>
</dbReference>
<evidence type="ECO:0000256" key="4">
    <source>
        <dbReference type="SAM" id="Phobius"/>
    </source>
</evidence>
<dbReference type="InterPro" id="IPR032861">
    <property type="entry name" value="TAXi_N"/>
</dbReference>
<dbReference type="PROSITE" id="PS51767">
    <property type="entry name" value="PEPTIDASE_A1"/>
    <property type="match status" value="1"/>
</dbReference>
<dbReference type="EMBL" id="JAZDWU010000006">
    <property type="protein sequence ID" value="KAK9998964.1"/>
    <property type="molecule type" value="Genomic_DNA"/>
</dbReference>
<dbReference type="Gene3D" id="2.40.70.10">
    <property type="entry name" value="Acid Proteases"/>
    <property type="match status" value="1"/>
</dbReference>
<proteinExistence type="inferred from homology"/>
<evidence type="ECO:0000259" key="5">
    <source>
        <dbReference type="PROSITE" id="PS51767"/>
    </source>
</evidence>
<keyword evidence="4" id="KW-0472">Membrane</keyword>
<keyword evidence="3" id="KW-0378">Hydrolase</keyword>
<feature type="domain" description="Peptidase A1" evidence="5">
    <location>
        <begin position="85"/>
        <end position="246"/>
    </location>
</feature>
<gene>
    <name evidence="6" type="ORF">SO802_018567</name>
</gene>
<evidence type="ECO:0000256" key="3">
    <source>
        <dbReference type="ARBA" id="ARBA00022801"/>
    </source>
</evidence>
<keyword evidence="2" id="KW-0645">Protease</keyword>
<evidence type="ECO:0000313" key="6">
    <source>
        <dbReference type="EMBL" id="KAK9998964.1"/>
    </source>
</evidence>
<evidence type="ECO:0000256" key="1">
    <source>
        <dbReference type="ARBA" id="ARBA00007447"/>
    </source>
</evidence>
<dbReference type="PANTHER" id="PTHR47967">
    <property type="entry name" value="OS07G0603500 PROTEIN-RELATED"/>
    <property type="match status" value="1"/>
</dbReference>
<keyword evidence="4" id="KW-1133">Transmembrane helix</keyword>
<dbReference type="GO" id="GO:0006508">
    <property type="term" value="P:proteolysis"/>
    <property type="evidence" value="ECO:0007669"/>
    <property type="project" value="UniProtKB-KW"/>
</dbReference>
<protein>
    <recommendedName>
        <fullName evidence="5">Peptidase A1 domain-containing protein</fullName>
    </recommendedName>
</protein>
<dbReference type="Proteomes" id="UP001459277">
    <property type="component" value="Unassembled WGS sequence"/>
</dbReference>
<keyword evidence="7" id="KW-1185">Reference proteome</keyword>
<dbReference type="InterPro" id="IPR033121">
    <property type="entry name" value="PEPTIDASE_A1"/>
</dbReference>
<sequence>MGTRSFYDVPIVFWSLFPLLIHTVTCLGTNGFHIKLIPRYSIDLALFPKNFSQQEKHNRFADAINSTKQGIKALQSLVWNYEYFYATKVAIGAPPYYFALLLVDTGSNETWVQGEGCKECFKLKSGNFKYKESRTYTMVSCDHSLCNPRICIKVVCQYSLKYADGDYFKGYLSFDTFTFRMRDGVNVEYRNVIFGVGMKNSNKPFMRKKNIIVGIIGLGRGPRSILRQLEHDTHLRFPYCLYDLTN</sequence>
<evidence type="ECO:0000313" key="7">
    <source>
        <dbReference type="Proteomes" id="UP001459277"/>
    </source>
</evidence>
<dbReference type="AlphaFoldDB" id="A0AAW2CLB4"/>
<dbReference type="InterPro" id="IPR021109">
    <property type="entry name" value="Peptidase_aspartic_dom_sf"/>
</dbReference>
<dbReference type="Pfam" id="PF14543">
    <property type="entry name" value="TAXi_N"/>
    <property type="match status" value="1"/>
</dbReference>
<dbReference type="InterPro" id="IPR051708">
    <property type="entry name" value="Plant_Aspart_Prot_A1"/>
</dbReference>
<evidence type="ECO:0000256" key="2">
    <source>
        <dbReference type="ARBA" id="ARBA00022670"/>
    </source>
</evidence>
<dbReference type="PANTHER" id="PTHR47967:SF136">
    <property type="match status" value="1"/>
</dbReference>
<dbReference type="GO" id="GO:0008233">
    <property type="term" value="F:peptidase activity"/>
    <property type="evidence" value="ECO:0007669"/>
    <property type="project" value="UniProtKB-KW"/>
</dbReference>
<reference evidence="6 7" key="1">
    <citation type="submission" date="2024-01" db="EMBL/GenBank/DDBJ databases">
        <title>A telomere-to-telomere, gap-free genome of sweet tea (Lithocarpus litseifolius).</title>
        <authorList>
            <person name="Zhou J."/>
        </authorList>
    </citation>
    <scope>NUCLEOTIDE SEQUENCE [LARGE SCALE GENOMIC DNA]</scope>
    <source>
        <strain evidence="6">Zhou-2022a</strain>
        <tissue evidence="6">Leaf</tissue>
    </source>
</reference>
<name>A0AAW2CLB4_9ROSI</name>